<dbReference type="CDD" id="cd00093">
    <property type="entry name" value="HTH_XRE"/>
    <property type="match status" value="1"/>
</dbReference>
<dbReference type="InterPro" id="IPR043917">
    <property type="entry name" value="DUF5753"/>
</dbReference>
<dbReference type="AlphaFoldDB" id="A0A1N7AVX4"/>
<dbReference type="Pfam" id="PF19054">
    <property type="entry name" value="DUF5753"/>
    <property type="match status" value="1"/>
</dbReference>
<dbReference type="InterPro" id="IPR010982">
    <property type="entry name" value="Lambda_DNA-bd_dom_sf"/>
</dbReference>
<evidence type="ECO:0000313" key="2">
    <source>
        <dbReference type="EMBL" id="SIR43191.1"/>
    </source>
</evidence>
<dbReference type="OrthoDB" id="5177725at2"/>
<reference evidence="3" key="1">
    <citation type="submission" date="2017-01" db="EMBL/GenBank/DDBJ databases">
        <authorList>
            <person name="Varghese N."/>
            <person name="Submissions S."/>
        </authorList>
    </citation>
    <scope>NUCLEOTIDE SEQUENCE [LARGE SCALE GENOMIC DNA]</scope>
    <source>
        <strain evidence="3">ATCC 12950</strain>
    </source>
</reference>
<sequence>MIQIQAGSGPTALRILLGSQLRKLRESKGISRDQAGQCIRASESKISRMELGRVGFKERDVTDLLALYGVEDEETRDVVMNLVERANEPGWWHRFNDLLPSWFQAYVGLEEAAERIRTYEVQFVPGLLQTKEYARAVIMAGAVGAAPEEIARRVDLRLERQRILDGEDSPKFWAVIDEAALRRPIGGVEVMRGQIQHLIDLMNQPNVTIQVIPFSYGGHAAEGGAFSILRFADPDLPDIVYVEQLASALYLDKREEVDRYSEVMERLCAVSTTPTETVDLLRQIMADL</sequence>
<evidence type="ECO:0000313" key="3">
    <source>
        <dbReference type="Proteomes" id="UP000186096"/>
    </source>
</evidence>
<dbReference type="Gene3D" id="1.10.260.40">
    <property type="entry name" value="lambda repressor-like DNA-binding domains"/>
    <property type="match status" value="1"/>
</dbReference>
<dbReference type="InterPro" id="IPR001387">
    <property type="entry name" value="Cro/C1-type_HTH"/>
</dbReference>
<dbReference type="STRING" id="58117.SAMN05421833_1096"/>
<proteinExistence type="predicted"/>
<dbReference type="Proteomes" id="UP000186096">
    <property type="component" value="Unassembled WGS sequence"/>
</dbReference>
<dbReference type="GO" id="GO:0003677">
    <property type="term" value="F:DNA binding"/>
    <property type="evidence" value="ECO:0007669"/>
    <property type="project" value="InterPro"/>
</dbReference>
<protein>
    <submittedName>
        <fullName evidence="2">Helix-turn-helix domain-containing protein</fullName>
    </submittedName>
</protein>
<evidence type="ECO:0000259" key="1">
    <source>
        <dbReference type="SMART" id="SM00530"/>
    </source>
</evidence>
<organism evidence="2 3">
    <name type="scientific">Microbispora rosea</name>
    <dbReference type="NCBI Taxonomy" id="58117"/>
    <lineage>
        <taxon>Bacteria</taxon>
        <taxon>Bacillati</taxon>
        <taxon>Actinomycetota</taxon>
        <taxon>Actinomycetes</taxon>
        <taxon>Streptosporangiales</taxon>
        <taxon>Streptosporangiaceae</taxon>
        <taxon>Microbispora</taxon>
    </lineage>
</organism>
<keyword evidence="3" id="KW-1185">Reference proteome</keyword>
<dbReference type="Pfam" id="PF13560">
    <property type="entry name" value="HTH_31"/>
    <property type="match status" value="1"/>
</dbReference>
<gene>
    <name evidence="2" type="ORF">SAMN05421833_1096</name>
</gene>
<accession>A0A1N7AVX4</accession>
<name>A0A1N7AVX4_9ACTN</name>
<feature type="domain" description="HTH cro/C1-type" evidence="1">
    <location>
        <begin position="20"/>
        <end position="75"/>
    </location>
</feature>
<dbReference type="SUPFAM" id="SSF47413">
    <property type="entry name" value="lambda repressor-like DNA-binding domains"/>
    <property type="match status" value="1"/>
</dbReference>
<dbReference type="SMART" id="SM00530">
    <property type="entry name" value="HTH_XRE"/>
    <property type="match status" value="1"/>
</dbReference>
<dbReference type="EMBL" id="FTNI01000009">
    <property type="protein sequence ID" value="SIR43191.1"/>
    <property type="molecule type" value="Genomic_DNA"/>
</dbReference>
<dbReference type="GeneID" id="97500698"/>
<dbReference type="RefSeq" id="WP_030509567.1">
    <property type="nucleotide sequence ID" value="NZ_CP192071.1"/>
</dbReference>